<keyword evidence="3 6" id="KW-0479">Metal-binding</keyword>
<keyword evidence="4" id="KW-0249">Electron transport</keyword>
<dbReference type="PROSITE" id="PS51007">
    <property type="entry name" value="CYTC"/>
    <property type="match status" value="1"/>
</dbReference>
<dbReference type="InterPro" id="IPR036909">
    <property type="entry name" value="Cyt_c-like_dom_sf"/>
</dbReference>
<dbReference type="Proteomes" id="UP000189796">
    <property type="component" value="Chromosome I"/>
</dbReference>
<dbReference type="InterPro" id="IPR009056">
    <property type="entry name" value="Cyt_c-like_dom"/>
</dbReference>
<organism evidence="8 9">
    <name type="scientific">Bradyrhizobium erythrophlei</name>
    <dbReference type="NCBI Taxonomy" id="1437360"/>
    <lineage>
        <taxon>Bacteria</taxon>
        <taxon>Pseudomonadati</taxon>
        <taxon>Pseudomonadota</taxon>
        <taxon>Alphaproteobacteria</taxon>
        <taxon>Hyphomicrobiales</taxon>
        <taxon>Nitrobacteraceae</taxon>
        <taxon>Bradyrhizobium</taxon>
    </lineage>
</organism>
<protein>
    <recommendedName>
        <fullName evidence="7">Cytochrome c domain-containing protein</fullName>
    </recommendedName>
</protein>
<reference evidence="8 9" key="1">
    <citation type="submission" date="2016-11" db="EMBL/GenBank/DDBJ databases">
        <authorList>
            <person name="Jaros S."/>
            <person name="Januszkiewicz K."/>
            <person name="Wedrychowicz H."/>
        </authorList>
    </citation>
    <scope>NUCLEOTIDE SEQUENCE [LARGE SCALE GENOMIC DNA]</scope>
    <source>
        <strain evidence="8 9">GAS138</strain>
    </source>
</reference>
<accession>A0A1M5MSE5</accession>
<dbReference type="PANTHER" id="PTHR33751:SF9">
    <property type="entry name" value="CYTOCHROME C4"/>
    <property type="match status" value="1"/>
</dbReference>
<dbReference type="GO" id="GO:0009055">
    <property type="term" value="F:electron transfer activity"/>
    <property type="evidence" value="ECO:0007669"/>
    <property type="project" value="InterPro"/>
</dbReference>
<dbReference type="InterPro" id="IPR050597">
    <property type="entry name" value="Cytochrome_c_Oxidase_Subunit"/>
</dbReference>
<evidence type="ECO:0000259" key="7">
    <source>
        <dbReference type="PROSITE" id="PS51007"/>
    </source>
</evidence>
<sequence>MVVTPFAVKLSEQDMLDIAAYYSYLPRQPGYHSDPAVDAPQIVARGAPMRNGPACSSCHGTTDAKLGTPWLDGQSAVYIKAQLQAFAAGARRNDISEQMRNIARQMTAAEIDEAARYHAGGP</sequence>
<dbReference type="GO" id="GO:0046872">
    <property type="term" value="F:metal ion binding"/>
    <property type="evidence" value="ECO:0007669"/>
    <property type="project" value="UniProtKB-KW"/>
</dbReference>
<keyword evidence="1" id="KW-0813">Transport</keyword>
<evidence type="ECO:0000256" key="2">
    <source>
        <dbReference type="ARBA" id="ARBA00022617"/>
    </source>
</evidence>
<dbReference type="PANTHER" id="PTHR33751">
    <property type="entry name" value="CBB3-TYPE CYTOCHROME C OXIDASE SUBUNIT FIXP"/>
    <property type="match status" value="1"/>
</dbReference>
<keyword evidence="2 6" id="KW-0349">Heme</keyword>
<dbReference type="AlphaFoldDB" id="A0A1M5MSE5"/>
<evidence type="ECO:0000256" key="4">
    <source>
        <dbReference type="ARBA" id="ARBA00022982"/>
    </source>
</evidence>
<gene>
    <name evidence="8" type="ORF">SAMN05443248_2707</name>
</gene>
<evidence type="ECO:0000256" key="3">
    <source>
        <dbReference type="ARBA" id="ARBA00022723"/>
    </source>
</evidence>
<dbReference type="Gene3D" id="1.10.760.10">
    <property type="entry name" value="Cytochrome c-like domain"/>
    <property type="match status" value="1"/>
</dbReference>
<dbReference type="GO" id="GO:0020037">
    <property type="term" value="F:heme binding"/>
    <property type="evidence" value="ECO:0007669"/>
    <property type="project" value="InterPro"/>
</dbReference>
<evidence type="ECO:0000256" key="6">
    <source>
        <dbReference type="PROSITE-ProRule" id="PRU00433"/>
    </source>
</evidence>
<dbReference type="SUPFAM" id="SSF46626">
    <property type="entry name" value="Cytochrome c"/>
    <property type="match status" value="1"/>
</dbReference>
<evidence type="ECO:0000313" key="8">
    <source>
        <dbReference type="EMBL" id="SHG80284.1"/>
    </source>
</evidence>
<keyword evidence="5 6" id="KW-0408">Iron</keyword>
<evidence type="ECO:0000313" key="9">
    <source>
        <dbReference type="Proteomes" id="UP000189796"/>
    </source>
</evidence>
<evidence type="ECO:0000256" key="5">
    <source>
        <dbReference type="ARBA" id="ARBA00023004"/>
    </source>
</evidence>
<proteinExistence type="predicted"/>
<feature type="domain" description="Cytochrome c" evidence="7">
    <location>
        <begin position="41"/>
        <end position="122"/>
    </location>
</feature>
<dbReference type="EMBL" id="LT670817">
    <property type="protein sequence ID" value="SHG80284.1"/>
    <property type="molecule type" value="Genomic_DNA"/>
</dbReference>
<evidence type="ECO:0000256" key="1">
    <source>
        <dbReference type="ARBA" id="ARBA00022448"/>
    </source>
</evidence>
<name>A0A1M5MSE5_9BRAD</name>